<dbReference type="AlphaFoldDB" id="A0A2S0VTA5"/>
<keyword evidence="1" id="KW-0805">Transcription regulation</keyword>
<dbReference type="Pfam" id="PF13545">
    <property type="entry name" value="HTH_Crp_2"/>
    <property type="match status" value="1"/>
</dbReference>
<sequence>MENSGFSCAVSCNNCSISSLCLPVSLNKTDMDKLDEIIHRKRPFQKAEKLFEAGKPFKSLYAVRSGSFKSYTISSQGDEQITAFHLPGDIIGFDAIHNKIHPSFAVSLETSLVCEIPFDTLDNLSANMPQLRQQVMKLMSNEITSDQELVLLLNRKTAEQKLAAFISSLSYRFEQRGFSPNEFRLTMTRADIGNFLGLTVETISRLLSRYQKENLISVNGKFISIVDHKGLDELSGSRNNILC</sequence>
<dbReference type="CDD" id="cd00092">
    <property type="entry name" value="HTH_CRP"/>
    <property type="match status" value="1"/>
</dbReference>
<dbReference type="PANTHER" id="PTHR24567:SF75">
    <property type="entry name" value="FUMARATE AND NITRATE REDUCTION REGULATORY PROTEIN"/>
    <property type="match status" value="1"/>
</dbReference>
<dbReference type="InterPro" id="IPR014710">
    <property type="entry name" value="RmlC-like_jellyroll"/>
</dbReference>
<dbReference type="NCBIfam" id="NF008365">
    <property type="entry name" value="PRK11161.1"/>
    <property type="match status" value="1"/>
</dbReference>
<dbReference type="RefSeq" id="WP_108603377.1">
    <property type="nucleotide sequence ID" value="NZ_CP026604.1"/>
</dbReference>
<feature type="domain" description="HTH crp-type" evidence="5">
    <location>
        <begin position="156"/>
        <end position="229"/>
    </location>
</feature>
<dbReference type="Proteomes" id="UP000244441">
    <property type="component" value="Chromosome"/>
</dbReference>
<dbReference type="InterPro" id="IPR018490">
    <property type="entry name" value="cNMP-bd_dom_sf"/>
</dbReference>
<dbReference type="InterPro" id="IPR036390">
    <property type="entry name" value="WH_DNA-bd_sf"/>
</dbReference>
<feature type="domain" description="Cyclic nucleotide-binding" evidence="4">
    <location>
        <begin position="22"/>
        <end position="96"/>
    </location>
</feature>
<dbReference type="CDD" id="cd00038">
    <property type="entry name" value="CAP_ED"/>
    <property type="match status" value="1"/>
</dbReference>
<dbReference type="GO" id="GO:0005829">
    <property type="term" value="C:cytosol"/>
    <property type="evidence" value="ECO:0007669"/>
    <property type="project" value="TreeGrafter"/>
</dbReference>
<dbReference type="EMBL" id="CP026604">
    <property type="protein sequence ID" value="AWB67330.1"/>
    <property type="molecule type" value="Genomic_DNA"/>
</dbReference>
<dbReference type="PANTHER" id="PTHR24567">
    <property type="entry name" value="CRP FAMILY TRANSCRIPTIONAL REGULATORY PROTEIN"/>
    <property type="match status" value="1"/>
</dbReference>
<dbReference type="Gene3D" id="1.10.10.10">
    <property type="entry name" value="Winged helix-like DNA-binding domain superfamily/Winged helix DNA-binding domain"/>
    <property type="match status" value="1"/>
</dbReference>
<organism evidence="6 7">
    <name type="scientific">Saccharobesus litoralis</name>
    <dbReference type="NCBI Taxonomy" id="2172099"/>
    <lineage>
        <taxon>Bacteria</taxon>
        <taxon>Pseudomonadati</taxon>
        <taxon>Pseudomonadota</taxon>
        <taxon>Gammaproteobacteria</taxon>
        <taxon>Alteromonadales</taxon>
        <taxon>Alteromonadaceae</taxon>
        <taxon>Saccharobesus</taxon>
    </lineage>
</organism>
<evidence type="ECO:0000256" key="1">
    <source>
        <dbReference type="ARBA" id="ARBA00023015"/>
    </source>
</evidence>
<evidence type="ECO:0000256" key="3">
    <source>
        <dbReference type="ARBA" id="ARBA00023163"/>
    </source>
</evidence>
<dbReference type="PROSITE" id="PS50042">
    <property type="entry name" value="CNMP_BINDING_3"/>
    <property type="match status" value="1"/>
</dbReference>
<evidence type="ECO:0000313" key="7">
    <source>
        <dbReference type="Proteomes" id="UP000244441"/>
    </source>
</evidence>
<dbReference type="GO" id="GO:0003700">
    <property type="term" value="F:DNA-binding transcription factor activity"/>
    <property type="evidence" value="ECO:0007669"/>
    <property type="project" value="TreeGrafter"/>
</dbReference>
<accession>A0A2S0VTA5</accession>
<dbReference type="Gene3D" id="2.60.120.10">
    <property type="entry name" value="Jelly Rolls"/>
    <property type="match status" value="1"/>
</dbReference>
<keyword evidence="7" id="KW-1185">Reference proteome</keyword>
<evidence type="ECO:0000313" key="6">
    <source>
        <dbReference type="EMBL" id="AWB67330.1"/>
    </source>
</evidence>
<reference evidence="6 7" key="1">
    <citation type="submission" date="2018-01" db="EMBL/GenBank/DDBJ databases">
        <title>Genome sequence of a Cantenovulum-like bacteria.</title>
        <authorList>
            <person name="Tan W.R."/>
            <person name="Lau N.-S."/>
            <person name="Go F."/>
            <person name="Amirul A.-A.A."/>
        </authorList>
    </citation>
    <scope>NUCLEOTIDE SEQUENCE [LARGE SCALE GENOMIC DNA]</scope>
    <source>
        <strain evidence="6 7">CCB-QB4</strain>
    </source>
</reference>
<evidence type="ECO:0000259" key="5">
    <source>
        <dbReference type="PROSITE" id="PS51063"/>
    </source>
</evidence>
<dbReference type="SMART" id="SM00419">
    <property type="entry name" value="HTH_CRP"/>
    <property type="match status" value="1"/>
</dbReference>
<dbReference type="KEGG" id="cate:C2869_13160"/>
<name>A0A2S0VTA5_9ALTE</name>
<evidence type="ECO:0000259" key="4">
    <source>
        <dbReference type="PROSITE" id="PS50042"/>
    </source>
</evidence>
<dbReference type="SMART" id="SM00100">
    <property type="entry name" value="cNMP"/>
    <property type="match status" value="1"/>
</dbReference>
<dbReference type="InterPro" id="IPR000595">
    <property type="entry name" value="cNMP-bd_dom"/>
</dbReference>
<evidence type="ECO:0000256" key="2">
    <source>
        <dbReference type="ARBA" id="ARBA00023125"/>
    </source>
</evidence>
<dbReference type="InterPro" id="IPR050397">
    <property type="entry name" value="Env_Response_Regulators"/>
</dbReference>
<dbReference type="Pfam" id="PF00027">
    <property type="entry name" value="cNMP_binding"/>
    <property type="match status" value="1"/>
</dbReference>
<dbReference type="PRINTS" id="PR00034">
    <property type="entry name" value="HTHCRP"/>
</dbReference>
<dbReference type="FunFam" id="2.60.120.10:FF:000004">
    <property type="entry name" value="Fumarate/nitrate reduction transcriptional regulator Fnr"/>
    <property type="match status" value="1"/>
</dbReference>
<gene>
    <name evidence="6" type="ORF">C2869_13160</name>
</gene>
<dbReference type="SUPFAM" id="SSF46785">
    <property type="entry name" value="Winged helix' DNA-binding domain"/>
    <property type="match status" value="1"/>
</dbReference>
<dbReference type="OrthoDB" id="7643467at2"/>
<dbReference type="InterPro" id="IPR036388">
    <property type="entry name" value="WH-like_DNA-bd_sf"/>
</dbReference>
<dbReference type="GO" id="GO:0003677">
    <property type="term" value="F:DNA binding"/>
    <property type="evidence" value="ECO:0007669"/>
    <property type="project" value="UniProtKB-KW"/>
</dbReference>
<dbReference type="PROSITE" id="PS51063">
    <property type="entry name" value="HTH_CRP_2"/>
    <property type="match status" value="1"/>
</dbReference>
<keyword evidence="2" id="KW-0238">DNA-binding</keyword>
<protein>
    <submittedName>
        <fullName evidence="6">Transcriptional regulator FNR</fullName>
    </submittedName>
</protein>
<dbReference type="FunFam" id="1.10.10.10:FF:000028">
    <property type="entry name" value="Fumarate/nitrate reduction transcriptional regulator Fnr"/>
    <property type="match status" value="1"/>
</dbReference>
<dbReference type="InterPro" id="IPR012318">
    <property type="entry name" value="HTH_CRP"/>
</dbReference>
<keyword evidence="3" id="KW-0804">Transcription</keyword>
<dbReference type="SUPFAM" id="SSF51206">
    <property type="entry name" value="cAMP-binding domain-like"/>
    <property type="match status" value="1"/>
</dbReference>
<proteinExistence type="predicted"/>